<sequence length="147" mass="15966">MSRQNSGCGMLLIGVFVLAAVLWAVGVVLWLLALAVPVAGLLGAGYFLVRAKQVRDAAVERVAADAELEILVQDAAFDLADTITRWDTLVFTKGIGTELQGREEEAVAIQRQLFAAHEALLSAPTLPHRLRAVVRADELRESAERYL</sequence>
<evidence type="ECO:0000313" key="3">
    <source>
        <dbReference type="Proteomes" id="UP000557899"/>
    </source>
</evidence>
<evidence type="ECO:0000313" key="2">
    <source>
        <dbReference type="EMBL" id="NLA55969.1"/>
    </source>
</evidence>
<organism evidence="2 3">
    <name type="scientific">Corynebacterium humireducens</name>
    <dbReference type="NCBI Taxonomy" id="1223514"/>
    <lineage>
        <taxon>Bacteria</taxon>
        <taxon>Bacillati</taxon>
        <taxon>Actinomycetota</taxon>
        <taxon>Actinomycetes</taxon>
        <taxon>Mycobacteriales</taxon>
        <taxon>Corynebacteriaceae</taxon>
        <taxon>Corynebacterium</taxon>
    </lineage>
</organism>
<gene>
    <name evidence="2" type="ORF">GX859_06700</name>
</gene>
<keyword evidence="1" id="KW-0472">Membrane</keyword>
<dbReference type="Proteomes" id="UP000557899">
    <property type="component" value="Unassembled WGS sequence"/>
</dbReference>
<comment type="caution">
    <text evidence="2">The sequence shown here is derived from an EMBL/GenBank/DDBJ whole genome shotgun (WGS) entry which is preliminary data.</text>
</comment>
<keyword evidence="1" id="KW-1133">Transmembrane helix</keyword>
<evidence type="ECO:0000256" key="1">
    <source>
        <dbReference type="SAM" id="Phobius"/>
    </source>
</evidence>
<feature type="transmembrane region" description="Helical" evidence="1">
    <location>
        <begin position="31"/>
        <end position="49"/>
    </location>
</feature>
<protein>
    <submittedName>
        <fullName evidence="2">Uncharacterized protein</fullName>
    </submittedName>
</protein>
<accession>A0A7X6SVB1</accession>
<reference evidence="2 3" key="1">
    <citation type="journal article" date="2020" name="Biotechnol. Biofuels">
        <title>New insights from the biogas microbiome by comprehensive genome-resolved metagenomics of nearly 1600 species originating from multiple anaerobic digesters.</title>
        <authorList>
            <person name="Campanaro S."/>
            <person name="Treu L."/>
            <person name="Rodriguez-R L.M."/>
            <person name="Kovalovszki A."/>
            <person name="Ziels R.M."/>
            <person name="Maus I."/>
            <person name="Zhu X."/>
            <person name="Kougias P.G."/>
            <person name="Basile A."/>
            <person name="Luo G."/>
            <person name="Schluter A."/>
            <person name="Konstantinidis K.T."/>
            <person name="Angelidaki I."/>
        </authorList>
    </citation>
    <scope>NUCLEOTIDE SEQUENCE [LARGE SCALE GENOMIC DNA]</scope>
    <source>
        <strain evidence="2">AS15tlH2ME_198</strain>
    </source>
</reference>
<name>A0A7X6SVB1_9CORY</name>
<keyword evidence="1" id="KW-0812">Transmembrane</keyword>
<dbReference type="EMBL" id="JAAZHI010000138">
    <property type="protein sequence ID" value="NLA55969.1"/>
    <property type="molecule type" value="Genomic_DNA"/>
</dbReference>
<dbReference type="AlphaFoldDB" id="A0A7X6SVB1"/>
<proteinExistence type="predicted"/>
<feature type="transmembrane region" description="Helical" evidence="1">
    <location>
        <begin position="7"/>
        <end position="25"/>
    </location>
</feature>